<dbReference type="Proteomes" id="UP000199467">
    <property type="component" value="Unassembled WGS sequence"/>
</dbReference>
<name>A0A1G6RD12_9GAMM</name>
<gene>
    <name evidence="1" type="ORF">SAMN05216576_109189</name>
</gene>
<sequence>MKSIALLALSLGLAAANVLQAAEVLAEREENSVGAGFGGLSGLMLGAAAGGPVGALVGGAAGLWSGAQVQAATGNSGTAYMVRHEDGREQWVRSPKERFALGQQVEMNGIRLQAQ</sequence>
<dbReference type="EMBL" id="FMZQ01000009">
    <property type="protein sequence ID" value="SDD02520.1"/>
    <property type="molecule type" value="Genomic_DNA"/>
</dbReference>
<keyword evidence="2" id="KW-1185">Reference proteome</keyword>
<reference evidence="2" key="1">
    <citation type="submission" date="2016-10" db="EMBL/GenBank/DDBJ databases">
        <authorList>
            <person name="Varghese N."/>
            <person name="Submissions S."/>
        </authorList>
    </citation>
    <scope>NUCLEOTIDE SEQUENCE [LARGE SCALE GENOMIC DNA]</scope>
    <source>
        <strain evidence="2">DSM 26382</strain>
    </source>
</reference>
<evidence type="ECO:0000313" key="1">
    <source>
        <dbReference type="EMBL" id="SDD02520.1"/>
    </source>
</evidence>
<accession>A0A1G6RD12</accession>
<proteinExistence type="predicted"/>
<organism evidence="1 2">
    <name type="scientific">Ectopseudomonas chengduensis</name>
    <dbReference type="NCBI Taxonomy" id="489632"/>
    <lineage>
        <taxon>Bacteria</taxon>
        <taxon>Pseudomonadati</taxon>
        <taxon>Pseudomonadota</taxon>
        <taxon>Gammaproteobacteria</taxon>
        <taxon>Pseudomonadales</taxon>
        <taxon>Pseudomonadaceae</taxon>
        <taxon>Ectopseudomonas</taxon>
    </lineage>
</organism>
<protein>
    <submittedName>
        <fullName evidence="1">Uncharacterized protein</fullName>
    </submittedName>
</protein>
<dbReference type="RefSeq" id="WP_017677707.1">
    <property type="nucleotide sequence ID" value="NZ_FMZQ01000009.1"/>
</dbReference>
<evidence type="ECO:0000313" key="2">
    <source>
        <dbReference type="Proteomes" id="UP000199467"/>
    </source>
</evidence>
<dbReference type="AlphaFoldDB" id="A0A1G6RD12"/>
<dbReference type="GeneID" id="83640778"/>